<evidence type="ECO:0000256" key="3">
    <source>
        <dbReference type="ARBA" id="ARBA00022630"/>
    </source>
</evidence>
<dbReference type="PANTHER" id="PTHR19370:SF143">
    <property type="entry name" value="PLASMA MEMBRANE-ASSOCIATED COENZYME Q6 REDUCTASE PGA3"/>
    <property type="match status" value="1"/>
</dbReference>
<dbReference type="InterPro" id="IPR001834">
    <property type="entry name" value="CBR-like"/>
</dbReference>
<accession>A0AAE1KAE9</accession>
<proteinExistence type="inferred from homology"/>
<dbReference type="InterPro" id="IPR037069">
    <property type="entry name" value="AcylCoA_DH/ox_N_sf"/>
</dbReference>
<dbReference type="GO" id="GO:0004128">
    <property type="term" value="F:cytochrome-b5 reductase activity, acting on NAD(P)H"/>
    <property type="evidence" value="ECO:0007669"/>
    <property type="project" value="TreeGrafter"/>
</dbReference>
<dbReference type="InterPro" id="IPR013786">
    <property type="entry name" value="AcylCoA_DH/ox_N"/>
</dbReference>
<dbReference type="PROSITE" id="PS51384">
    <property type="entry name" value="FAD_FR"/>
    <property type="match status" value="1"/>
</dbReference>
<evidence type="ECO:0000256" key="2">
    <source>
        <dbReference type="ARBA" id="ARBA00009347"/>
    </source>
</evidence>
<dbReference type="Gene3D" id="2.40.30.10">
    <property type="entry name" value="Translation factors"/>
    <property type="match status" value="1"/>
</dbReference>
<evidence type="ECO:0000313" key="10">
    <source>
        <dbReference type="Proteomes" id="UP001286313"/>
    </source>
</evidence>
<evidence type="ECO:0000256" key="7">
    <source>
        <dbReference type="SAM" id="MobiDB-lite"/>
    </source>
</evidence>
<dbReference type="InterPro" id="IPR001433">
    <property type="entry name" value="OxRdtase_FAD/NAD-bd"/>
</dbReference>
<dbReference type="InterPro" id="IPR017927">
    <property type="entry name" value="FAD-bd_FR_type"/>
</dbReference>
<dbReference type="PRINTS" id="PR00406">
    <property type="entry name" value="CYTB5RDTASE"/>
</dbReference>
<dbReference type="Gene3D" id="1.20.140.10">
    <property type="entry name" value="Butyryl-CoA Dehydrogenase, subunit A, domain 3"/>
    <property type="match status" value="1"/>
</dbReference>
<keyword evidence="3 6" id="KW-0285">Flavoprotein</keyword>
<dbReference type="InterPro" id="IPR006089">
    <property type="entry name" value="Acyl-CoA_DH_CS"/>
</dbReference>
<evidence type="ECO:0000313" key="9">
    <source>
        <dbReference type="EMBL" id="KAK3870006.1"/>
    </source>
</evidence>
<dbReference type="PROSITE" id="PS00073">
    <property type="entry name" value="ACYL_COA_DH_2"/>
    <property type="match status" value="1"/>
</dbReference>
<dbReference type="SUPFAM" id="SSF63380">
    <property type="entry name" value="Riboflavin synthase domain-like"/>
    <property type="match status" value="1"/>
</dbReference>
<organism evidence="9 10">
    <name type="scientific">Petrolisthes cinctipes</name>
    <name type="common">Flat porcelain crab</name>
    <dbReference type="NCBI Taxonomy" id="88211"/>
    <lineage>
        <taxon>Eukaryota</taxon>
        <taxon>Metazoa</taxon>
        <taxon>Ecdysozoa</taxon>
        <taxon>Arthropoda</taxon>
        <taxon>Crustacea</taxon>
        <taxon>Multicrustacea</taxon>
        <taxon>Malacostraca</taxon>
        <taxon>Eumalacostraca</taxon>
        <taxon>Eucarida</taxon>
        <taxon>Decapoda</taxon>
        <taxon>Pleocyemata</taxon>
        <taxon>Anomura</taxon>
        <taxon>Galatheoidea</taxon>
        <taxon>Porcellanidae</taxon>
        <taxon>Petrolisthes</taxon>
    </lineage>
</organism>
<feature type="non-terminal residue" evidence="9">
    <location>
        <position position="1"/>
    </location>
</feature>
<comment type="caution">
    <text evidence="9">The sequence shown here is derived from an EMBL/GenBank/DDBJ whole genome shotgun (WGS) entry which is preliminary data.</text>
</comment>
<dbReference type="GO" id="GO:0006696">
    <property type="term" value="P:ergosterol biosynthetic process"/>
    <property type="evidence" value="ECO:0007669"/>
    <property type="project" value="TreeGrafter"/>
</dbReference>
<comment type="cofactor">
    <cofactor evidence="1 6">
        <name>FAD</name>
        <dbReference type="ChEBI" id="CHEBI:57692"/>
    </cofactor>
</comment>
<dbReference type="SUPFAM" id="SSF47203">
    <property type="entry name" value="Acyl-CoA dehydrogenase C-terminal domain-like"/>
    <property type="match status" value="1"/>
</dbReference>
<feature type="binding site" evidence="6">
    <location>
        <position position="583"/>
    </location>
    <ligand>
        <name>FAD</name>
        <dbReference type="ChEBI" id="CHEBI:57692"/>
    </ligand>
</feature>
<name>A0AAE1KAE9_PETCI</name>
<comment type="similarity">
    <text evidence="2">Belongs to the acyl-CoA dehydrogenase family.</text>
</comment>
<keyword evidence="5" id="KW-0560">Oxidoreductase</keyword>
<dbReference type="InterPro" id="IPR008333">
    <property type="entry name" value="Cbr1-like_FAD-bd_dom"/>
</dbReference>
<dbReference type="Pfam" id="PF00175">
    <property type="entry name" value="NAD_binding_1"/>
    <property type="match status" value="1"/>
</dbReference>
<dbReference type="InterPro" id="IPR009075">
    <property type="entry name" value="AcylCo_DH/oxidase_C"/>
</dbReference>
<feature type="compositionally biased region" description="Polar residues" evidence="7">
    <location>
        <begin position="469"/>
        <end position="478"/>
    </location>
</feature>
<reference evidence="9" key="1">
    <citation type="submission" date="2023-10" db="EMBL/GenBank/DDBJ databases">
        <title>Genome assemblies of two species of porcelain crab, Petrolisthes cinctipes and Petrolisthes manimaculis (Anomura: Porcellanidae).</title>
        <authorList>
            <person name="Angst P."/>
        </authorList>
    </citation>
    <scope>NUCLEOTIDE SEQUENCE</scope>
    <source>
        <strain evidence="9">PB745_01</strain>
        <tissue evidence="9">Gill</tissue>
    </source>
</reference>
<dbReference type="InterPro" id="IPR046373">
    <property type="entry name" value="Acyl-CoA_Oxase/DH_mid-dom_sf"/>
</dbReference>
<dbReference type="SUPFAM" id="SSF56645">
    <property type="entry name" value="Acyl-CoA dehydrogenase NM domain-like"/>
    <property type="match status" value="1"/>
</dbReference>
<sequence length="773" mass="86222">SLKMKKWGAGQFWGLGTEYDPEFLLTSEQKKLRDRLVEVCRTKIRPLAIENDRNYQFPRESIKALAELGLLGLIIPKKFGGLGENHVCCSAIVEALARYGCAATAMIFCMHMSATSVLLYRYHSNPHIQALLKRVTAEGLLGGVCASDPATGSHDWFPLSSKVRYQDDNTMRLLKYGSWCTSAGFADFYCIMTISPQFTNNFSALSFFFVYKDEIRASTDDWSALGMHANQSGPIVVEGVFNTDRLIGSAQDGRKIMEECVDAYFLLLTSCVWSGIALGCLDLSRRHVTQAVHADVGMRVCDYPVIQDYVGESVIDTNTTRSMNYLLAQTLDVTTDNNNWDIHSDVTLTPRTLNVHWLWQLKFSAAKNVSNVTDRMLQACGGAGYKTELGLERLYRDGKAGWVMAPSNEILRNLVGVSALNGFTSIDLWEEMSNERLLQREVKKMTLEEKEKLGKKLLEEAQQEREASEGTTSKQHPYQDTDFLNPFNTAPPAALSQEIKTTDGVIHKAALKPDQWTSLSLLSRHNLTDKIAAFTFTLPNPTDHTGCYPGQYVTVRVMINGKEQIRYFSPVSPPDDHGKIELVLRYETQGLISNYFRELQPGGQVEFQGPCGGLEYTEGSLDEVTVVAGGGGVTPGVQLLRHLTRNPQDTTKMTLIYYAETPRDLLYRDELDGYAKIDDRVRVVYTVGEGGEGWEGDEGFINTQLLDKYITKPNAIKHKVVICGGPTMSISTLYSLYQLGFPPQTVFIYGQFGVEQVKAVYGRQAALASHTCH</sequence>
<evidence type="ECO:0000256" key="4">
    <source>
        <dbReference type="ARBA" id="ARBA00022827"/>
    </source>
</evidence>
<dbReference type="EMBL" id="JAWQEG010002734">
    <property type="protein sequence ID" value="KAK3870006.1"/>
    <property type="molecule type" value="Genomic_DNA"/>
</dbReference>
<dbReference type="InterPro" id="IPR036250">
    <property type="entry name" value="AcylCo_DH-like_C"/>
</dbReference>
<dbReference type="InterPro" id="IPR009100">
    <property type="entry name" value="AcylCoA_DH/oxidase_NM_dom_sf"/>
</dbReference>
<evidence type="ECO:0000259" key="8">
    <source>
        <dbReference type="PROSITE" id="PS51384"/>
    </source>
</evidence>
<keyword evidence="10" id="KW-1185">Reference proteome</keyword>
<dbReference type="Gene3D" id="2.40.110.10">
    <property type="entry name" value="Butyryl-CoA Dehydrogenase, subunit A, domain 2"/>
    <property type="match status" value="1"/>
</dbReference>
<evidence type="ECO:0000256" key="5">
    <source>
        <dbReference type="ARBA" id="ARBA00023002"/>
    </source>
</evidence>
<dbReference type="InterPro" id="IPR039261">
    <property type="entry name" value="FNR_nucleotide-bd"/>
</dbReference>
<feature type="domain" description="FAD-binding FR-type" evidence="8">
    <location>
        <begin position="514"/>
        <end position="617"/>
    </location>
</feature>
<dbReference type="CDD" id="cd06183">
    <property type="entry name" value="cyt_b5_reduct_like"/>
    <property type="match status" value="1"/>
</dbReference>
<feature type="binding site" evidence="6">
    <location>
        <position position="593"/>
    </location>
    <ligand>
        <name>FAD</name>
        <dbReference type="ChEBI" id="CHEBI:57692"/>
    </ligand>
</feature>
<gene>
    <name evidence="9" type="ORF">Pcinc_024717</name>
</gene>
<dbReference type="Pfam" id="PF02771">
    <property type="entry name" value="Acyl-CoA_dh_N"/>
    <property type="match status" value="1"/>
</dbReference>
<dbReference type="GO" id="GO:0050660">
    <property type="term" value="F:flavin adenine dinucleotide binding"/>
    <property type="evidence" value="ECO:0007669"/>
    <property type="project" value="InterPro"/>
</dbReference>
<dbReference type="Proteomes" id="UP001286313">
    <property type="component" value="Unassembled WGS sequence"/>
</dbReference>
<feature type="region of interest" description="Disordered" evidence="7">
    <location>
        <begin position="461"/>
        <end position="487"/>
    </location>
</feature>
<dbReference type="Pfam" id="PF00970">
    <property type="entry name" value="FAD_binding_6"/>
    <property type="match status" value="1"/>
</dbReference>
<dbReference type="AlphaFoldDB" id="A0AAE1KAE9"/>
<keyword evidence="4 6" id="KW-0274">FAD</keyword>
<dbReference type="Gene3D" id="1.10.540.10">
    <property type="entry name" value="Acyl-CoA dehydrogenase/oxidase, N-terminal domain"/>
    <property type="match status" value="1"/>
</dbReference>
<evidence type="ECO:0000256" key="1">
    <source>
        <dbReference type="ARBA" id="ARBA00001974"/>
    </source>
</evidence>
<dbReference type="Gene3D" id="3.40.50.80">
    <property type="entry name" value="Nucleotide-binding domain of ferredoxin-NADP reductase (FNR) module"/>
    <property type="match status" value="1"/>
</dbReference>
<dbReference type="GO" id="GO:0003995">
    <property type="term" value="F:acyl-CoA dehydrogenase activity"/>
    <property type="evidence" value="ECO:0007669"/>
    <property type="project" value="InterPro"/>
</dbReference>
<dbReference type="Pfam" id="PF00441">
    <property type="entry name" value="Acyl-CoA_dh_1"/>
    <property type="match status" value="1"/>
</dbReference>
<feature type="binding site" evidence="6">
    <location>
        <position position="566"/>
    </location>
    <ligand>
        <name>FAD</name>
        <dbReference type="ChEBI" id="CHEBI:57692"/>
    </ligand>
</feature>
<dbReference type="SUPFAM" id="SSF52343">
    <property type="entry name" value="Ferredoxin reductase-like, C-terminal NADP-linked domain"/>
    <property type="match status" value="1"/>
</dbReference>
<feature type="binding site" evidence="6">
    <location>
        <position position="634"/>
    </location>
    <ligand>
        <name>FAD</name>
        <dbReference type="ChEBI" id="CHEBI:57692"/>
    </ligand>
</feature>
<dbReference type="InterPro" id="IPR017938">
    <property type="entry name" value="Riboflavin_synthase-like_b-brl"/>
</dbReference>
<feature type="binding site" evidence="6">
    <location>
        <position position="592"/>
    </location>
    <ligand>
        <name>FAD</name>
        <dbReference type="ChEBI" id="CHEBI:57692"/>
    </ligand>
</feature>
<evidence type="ECO:0000256" key="6">
    <source>
        <dbReference type="PIRSR" id="PIRSR601834-1"/>
    </source>
</evidence>
<dbReference type="PANTHER" id="PTHR19370">
    <property type="entry name" value="NADH-CYTOCHROME B5 REDUCTASE"/>
    <property type="match status" value="1"/>
</dbReference>
<protein>
    <recommendedName>
        <fullName evidence="8">FAD-binding FR-type domain-containing protein</fullName>
    </recommendedName>
</protein>